<dbReference type="HAMAP" id="MF_01940">
    <property type="entry name" value="RNA_CPDase"/>
    <property type="match status" value="1"/>
</dbReference>
<dbReference type="InterPro" id="IPR009097">
    <property type="entry name" value="Cyclic_Pdiesterase"/>
</dbReference>
<dbReference type="Gene3D" id="3.90.1140.10">
    <property type="entry name" value="Cyclic phosphodiesterase"/>
    <property type="match status" value="1"/>
</dbReference>
<comment type="catalytic activity">
    <reaction evidence="2">
        <text>a 3'-end 2',3'-cyclophospho-ribonucleotide-RNA + H2O = a 3'-end 2'-phospho-ribonucleotide-RNA + H(+)</text>
        <dbReference type="Rhea" id="RHEA:11828"/>
        <dbReference type="Rhea" id="RHEA-COMP:10464"/>
        <dbReference type="Rhea" id="RHEA-COMP:17353"/>
        <dbReference type="ChEBI" id="CHEBI:15377"/>
        <dbReference type="ChEBI" id="CHEBI:15378"/>
        <dbReference type="ChEBI" id="CHEBI:83064"/>
        <dbReference type="ChEBI" id="CHEBI:173113"/>
        <dbReference type="EC" id="3.1.4.58"/>
    </reaction>
</comment>
<comment type="function">
    <text evidence="2">Hydrolyzes RNA 2',3'-cyclic phosphodiester to an RNA 2'-phosphomonoester.</text>
</comment>
<dbReference type="Proteomes" id="UP000518605">
    <property type="component" value="Unassembled WGS sequence"/>
</dbReference>
<keyword evidence="4" id="KW-1185">Reference proteome</keyword>
<comment type="similarity">
    <text evidence="2">Belongs to the 2H phosphoesterase superfamily. ThpR family.</text>
</comment>
<feature type="short sequence motif" description="HXTX 2" evidence="2">
    <location>
        <begin position="131"/>
        <end position="134"/>
    </location>
</feature>
<dbReference type="PANTHER" id="PTHR35561:SF1">
    <property type="entry name" value="RNA 2',3'-CYCLIC PHOSPHODIESTERASE"/>
    <property type="match status" value="1"/>
</dbReference>
<feature type="active site" description="Proton donor" evidence="2">
    <location>
        <position position="45"/>
    </location>
</feature>
<dbReference type="Pfam" id="PF13563">
    <property type="entry name" value="2_5_RNA_ligase2"/>
    <property type="match status" value="1"/>
</dbReference>
<reference evidence="3 4" key="1">
    <citation type="submission" date="2020-08" db="EMBL/GenBank/DDBJ databases">
        <title>Genomic Encyclopedia of Type Strains, Phase III (KMG-III): the genomes of soil and plant-associated and newly described type strains.</title>
        <authorList>
            <person name="Whitman W."/>
        </authorList>
    </citation>
    <scope>NUCLEOTIDE SEQUENCE [LARGE SCALE GENOMIC DNA]</scope>
    <source>
        <strain evidence="3 4">CECT 8234</strain>
    </source>
</reference>
<dbReference type="SUPFAM" id="SSF55144">
    <property type="entry name" value="LigT-like"/>
    <property type="match status" value="1"/>
</dbReference>
<dbReference type="GO" id="GO:0008664">
    <property type="term" value="F:RNA 2',3'-cyclic 3'-phosphodiesterase activity"/>
    <property type="evidence" value="ECO:0007669"/>
    <property type="project" value="UniProtKB-EC"/>
</dbReference>
<protein>
    <recommendedName>
        <fullName evidence="2">RNA 2',3'-cyclic phosphodiesterase</fullName>
        <shortName evidence="2">RNA 2',3'-CPDase</shortName>
        <ecNumber evidence="2">3.1.4.58</ecNumber>
    </recommendedName>
</protein>
<dbReference type="EC" id="3.1.4.58" evidence="2"/>
<evidence type="ECO:0000313" key="4">
    <source>
        <dbReference type="Proteomes" id="UP000518605"/>
    </source>
</evidence>
<keyword evidence="1 2" id="KW-0378">Hydrolase</keyword>
<evidence type="ECO:0000256" key="1">
    <source>
        <dbReference type="ARBA" id="ARBA00022801"/>
    </source>
</evidence>
<feature type="active site" description="Proton acceptor" evidence="2">
    <location>
        <position position="131"/>
    </location>
</feature>
<gene>
    <name evidence="3" type="ORF">FHS16_005720</name>
</gene>
<evidence type="ECO:0000313" key="3">
    <source>
        <dbReference type="EMBL" id="MBB3155612.1"/>
    </source>
</evidence>
<proteinExistence type="inferred from homology"/>
<keyword evidence="3" id="KW-0436">Ligase</keyword>
<dbReference type="PANTHER" id="PTHR35561">
    <property type="entry name" value="RNA 2',3'-CYCLIC PHOSPHODIESTERASE"/>
    <property type="match status" value="1"/>
</dbReference>
<dbReference type="NCBIfam" id="TIGR02258">
    <property type="entry name" value="2_5_ligase"/>
    <property type="match status" value="1"/>
</dbReference>
<comment type="caution">
    <text evidence="3">The sequence shown here is derived from an EMBL/GenBank/DDBJ whole genome shotgun (WGS) entry which is preliminary data.</text>
</comment>
<dbReference type="GO" id="GO:0016874">
    <property type="term" value="F:ligase activity"/>
    <property type="evidence" value="ECO:0007669"/>
    <property type="project" value="UniProtKB-KW"/>
</dbReference>
<sequence>MSSEPLRLFIAIPIDQKWRERLTEQSRRLKSNLYFQKWTHPEDYHITLKFLGDTSIATIQQIQKLLSNVALATEPFELRAKGWGTFGAPTSPSILWASVGGDLDALTDLHRRIEDSLEGLYPRENRAFSPHLTIARRYKGKDQLKTAIDDYFPDDKGSENNWFVKEIQLYESNLETVPMYKPIATFTFA</sequence>
<accession>A0A7W5CDB3</accession>
<dbReference type="GO" id="GO:0004113">
    <property type="term" value="F:2',3'-cyclic-nucleotide 3'-phosphodiesterase activity"/>
    <property type="evidence" value="ECO:0007669"/>
    <property type="project" value="InterPro"/>
</dbReference>
<dbReference type="InterPro" id="IPR004175">
    <property type="entry name" value="RNA_CPDase"/>
</dbReference>
<evidence type="ECO:0000256" key="2">
    <source>
        <dbReference type="HAMAP-Rule" id="MF_01940"/>
    </source>
</evidence>
<name>A0A7W5CDB3_9BACL</name>
<feature type="short sequence motif" description="HXTX 1" evidence="2">
    <location>
        <begin position="45"/>
        <end position="48"/>
    </location>
</feature>
<organism evidence="3 4">
    <name type="scientific">Paenibacillus endophyticus</name>
    <dbReference type="NCBI Taxonomy" id="1294268"/>
    <lineage>
        <taxon>Bacteria</taxon>
        <taxon>Bacillati</taxon>
        <taxon>Bacillota</taxon>
        <taxon>Bacilli</taxon>
        <taxon>Bacillales</taxon>
        <taxon>Paenibacillaceae</taxon>
        <taxon>Paenibacillus</taxon>
    </lineage>
</organism>
<dbReference type="EMBL" id="JACHXW010000026">
    <property type="protein sequence ID" value="MBB3155612.1"/>
    <property type="molecule type" value="Genomic_DNA"/>
</dbReference>
<dbReference type="AlphaFoldDB" id="A0A7W5CDB3"/>
<dbReference type="RefSeq" id="WP_183570449.1">
    <property type="nucleotide sequence ID" value="NZ_CBCSLB010000026.1"/>
</dbReference>